<evidence type="ECO:0000313" key="2">
    <source>
        <dbReference type="EMBL" id="THF73771.1"/>
    </source>
</evidence>
<feature type="domain" description="YtkA-like" evidence="1">
    <location>
        <begin position="80"/>
        <end position="156"/>
    </location>
</feature>
<proteinExistence type="predicted"/>
<keyword evidence="3" id="KW-1185">Reference proteome</keyword>
<gene>
    <name evidence="2" type="ORF">E6C55_27660</name>
</gene>
<protein>
    <recommendedName>
        <fullName evidence="1">YtkA-like domain-containing protein</fullName>
    </recommendedName>
</protein>
<dbReference type="AlphaFoldDB" id="A0A4S4BMT7"/>
<dbReference type="Pfam" id="PF13115">
    <property type="entry name" value="YtkA"/>
    <property type="match status" value="1"/>
</dbReference>
<dbReference type="EMBL" id="SSOB01000049">
    <property type="protein sequence ID" value="THF73771.1"/>
    <property type="molecule type" value="Genomic_DNA"/>
</dbReference>
<organism evidence="2 3">
    <name type="scientific">Cohnella fermenti</name>
    <dbReference type="NCBI Taxonomy" id="2565925"/>
    <lineage>
        <taxon>Bacteria</taxon>
        <taxon>Bacillati</taxon>
        <taxon>Bacillota</taxon>
        <taxon>Bacilli</taxon>
        <taxon>Bacillales</taxon>
        <taxon>Paenibacillaceae</taxon>
        <taxon>Cohnella</taxon>
    </lineage>
</organism>
<evidence type="ECO:0000313" key="3">
    <source>
        <dbReference type="Proteomes" id="UP000310636"/>
    </source>
</evidence>
<dbReference type="Proteomes" id="UP000310636">
    <property type="component" value="Unassembled WGS sequence"/>
</dbReference>
<sequence>MRRAHAARRRIACCRPAARLARHTQNQAVKDMVRGLGGTHMRIHYASVRNGIALAMLLIALGGCTSNTEGLDENGLKPHLTVDLKVEAPADVLAEVPLSVEVKKSGEPLVQAEKAEFVVWPDGDSEHAVTIAASEQSPGVYTANYAFGTEGMYIVQSRVSSGNLEVMPAKRIAIGAAAVEALEQLEGAGEGEGEAAQAASEGHHH</sequence>
<accession>A0A4S4BMT7</accession>
<evidence type="ECO:0000259" key="1">
    <source>
        <dbReference type="Pfam" id="PF13115"/>
    </source>
</evidence>
<dbReference type="InterPro" id="IPR032693">
    <property type="entry name" value="YtkA-like_dom"/>
</dbReference>
<reference evidence="2 3" key="1">
    <citation type="submission" date="2019-04" db="EMBL/GenBank/DDBJ databases">
        <title>Cohnella sp. nov. isolated from preserved vegetables.</title>
        <authorList>
            <person name="Lin S.-Y."/>
            <person name="Hung M.-H."/>
            <person name="Young C.-C."/>
        </authorList>
    </citation>
    <scope>NUCLEOTIDE SEQUENCE [LARGE SCALE GENOMIC DNA]</scope>
    <source>
        <strain evidence="2 3">CC-MHH1044</strain>
    </source>
</reference>
<name>A0A4S4BMT7_9BACL</name>
<comment type="caution">
    <text evidence="2">The sequence shown here is derived from an EMBL/GenBank/DDBJ whole genome shotgun (WGS) entry which is preliminary data.</text>
</comment>
<dbReference type="OrthoDB" id="2613301at2"/>